<dbReference type="EMBL" id="CAJNOV010016858">
    <property type="protein sequence ID" value="CAF1596519.1"/>
    <property type="molecule type" value="Genomic_DNA"/>
</dbReference>
<evidence type="ECO:0000313" key="4">
    <source>
        <dbReference type="EMBL" id="CAF1924485.1"/>
    </source>
</evidence>
<dbReference type="EMBL" id="CAJNRE010000207">
    <property type="protein sequence ID" value="CAF1924485.1"/>
    <property type="molecule type" value="Genomic_DNA"/>
</dbReference>
<feature type="compositionally biased region" description="Pro residues" evidence="1">
    <location>
        <begin position="32"/>
        <end position="54"/>
    </location>
</feature>
<feature type="region of interest" description="Disordered" evidence="1">
    <location>
        <begin position="327"/>
        <end position="361"/>
    </location>
</feature>
<feature type="compositionally biased region" description="Basic and acidic residues" evidence="1">
    <location>
        <begin position="1"/>
        <end position="15"/>
    </location>
</feature>
<proteinExistence type="predicted"/>
<keyword evidence="2" id="KW-0812">Transmembrane</keyword>
<feature type="compositionally biased region" description="Basic residues" evidence="1">
    <location>
        <begin position="274"/>
        <end position="289"/>
    </location>
</feature>
<dbReference type="Proteomes" id="UP000663855">
    <property type="component" value="Unassembled WGS sequence"/>
</dbReference>
<feature type="transmembrane region" description="Helical" evidence="2">
    <location>
        <begin position="430"/>
        <end position="455"/>
    </location>
</feature>
<comment type="caution">
    <text evidence="4">The sequence shown here is derived from an EMBL/GenBank/DDBJ whole genome shotgun (WGS) entry which is preliminary data.</text>
</comment>
<protein>
    <submittedName>
        <fullName evidence="4">Uncharacterized protein</fullName>
    </submittedName>
</protein>
<reference evidence="4" key="1">
    <citation type="submission" date="2021-02" db="EMBL/GenBank/DDBJ databases">
        <authorList>
            <person name="Nowell W R."/>
        </authorList>
    </citation>
    <scope>NUCLEOTIDE SEQUENCE</scope>
</reference>
<name>A0A816KXH6_9BILA</name>
<evidence type="ECO:0000313" key="3">
    <source>
        <dbReference type="EMBL" id="CAF1596519.1"/>
    </source>
</evidence>
<dbReference type="Proteomes" id="UP000663824">
    <property type="component" value="Unassembled WGS sequence"/>
</dbReference>
<feature type="compositionally biased region" description="Polar residues" evidence="1">
    <location>
        <begin position="20"/>
        <end position="31"/>
    </location>
</feature>
<evidence type="ECO:0000256" key="2">
    <source>
        <dbReference type="SAM" id="Phobius"/>
    </source>
</evidence>
<organism evidence="4 5">
    <name type="scientific">Rotaria magnacalcarata</name>
    <dbReference type="NCBI Taxonomy" id="392030"/>
    <lineage>
        <taxon>Eukaryota</taxon>
        <taxon>Metazoa</taxon>
        <taxon>Spiralia</taxon>
        <taxon>Gnathifera</taxon>
        <taxon>Rotifera</taxon>
        <taxon>Eurotatoria</taxon>
        <taxon>Bdelloidea</taxon>
        <taxon>Philodinida</taxon>
        <taxon>Philodinidae</taxon>
        <taxon>Rotaria</taxon>
    </lineage>
</organism>
<feature type="compositionally biased region" description="Polar residues" evidence="1">
    <location>
        <begin position="60"/>
        <end position="74"/>
    </location>
</feature>
<evidence type="ECO:0000313" key="5">
    <source>
        <dbReference type="Proteomes" id="UP000663824"/>
    </source>
</evidence>
<accession>A0A816KXH6</accession>
<keyword evidence="2" id="KW-1133">Transmembrane helix</keyword>
<sequence length="636" mass="69920">MTTRTADDDRLDRQQLAKKPTNTARSINYINNPPPPNKQPRSPSPPPQSRPPPSSSKSSALSSTQKLVSRTEITPKTRLVVVRTSSRSQNEESEGESVQALETPESVQIPAVYTNGYTSVYVIRRPIPPPEPPRETKLYQPDNDEPPKTTTKKIKTGGTGGRRSRSRRSGGEGGGHDGNVRQIDTPSPADDAVSSPSQVHSSFIPQETSKRRSSFTRNESPQPDSPVIDSSEPPKIHISSPTQVGNFETIESRSRPKSVVTIEVYPNNKDSRARSRSRSRRRRRRRISPKQRPPSPSSVTDQEEPKNTNQSKSFFSFSETKSTAVQADLIPPEIVPNKQRKVRSIDSNGGKRKTTPNQRLKSSKSIVLVNPDVQTIAVVENPYVKGDSMTPVIQGTVSSKKNRFLQGNTQQSKENLHKGSRCLDCLSRRMCLLIIICLILAVIGLAGAGVCAYFLVTGFQTDFIPEIVGAAVGGVLAIASMCFLYCVLACIGSRDGYFSYNDDGPQPGGRAFAVIPSTHQNAHLYTPADYRELHKTNPTASSNSFTARSVTQLQSTNRQKTIVSETNSAATGKNITIEMPERLLTARKDSPKTRERKMNNVVSNIGRVVEDAKKRYHGDVPTKVIVTVDENTKAKL</sequence>
<feature type="transmembrane region" description="Helical" evidence="2">
    <location>
        <begin position="467"/>
        <end position="491"/>
    </location>
</feature>
<dbReference type="AlphaFoldDB" id="A0A816KXH6"/>
<keyword evidence="2" id="KW-0472">Membrane</keyword>
<evidence type="ECO:0000256" key="1">
    <source>
        <dbReference type="SAM" id="MobiDB-lite"/>
    </source>
</evidence>
<feature type="compositionally biased region" description="Low complexity" evidence="1">
    <location>
        <begin position="186"/>
        <end position="197"/>
    </location>
</feature>
<gene>
    <name evidence="3" type="ORF">CJN711_LOCUS34649</name>
    <name evidence="4" type="ORF">MBJ925_LOCUS3130</name>
</gene>
<feature type="region of interest" description="Disordered" evidence="1">
    <location>
        <begin position="1"/>
        <end position="315"/>
    </location>
</feature>
<feature type="compositionally biased region" description="Polar residues" evidence="1">
    <location>
        <begin position="198"/>
        <end position="207"/>
    </location>
</feature>